<dbReference type="EMBL" id="BGZK01000303">
    <property type="protein sequence ID" value="GBP35407.1"/>
    <property type="molecule type" value="Genomic_DNA"/>
</dbReference>
<name>A0A4C1VAS8_EUMVA</name>
<accession>A0A4C1VAS8</accession>
<organism evidence="2 3">
    <name type="scientific">Eumeta variegata</name>
    <name type="common">Bagworm moth</name>
    <name type="synonym">Eumeta japonica</name>
    <dbReference type="NCBI Taxonomy" id="151549"/>
    <lineage>
        <taxon>Eukaryota</taxon>
        <taxon>Metazoa</taxon>
        <taxon>Ecdysozoa</taxon>
        <taxon>Arthropoda</taxon>
        <taxon>Hexapoda</taxon>
        <taxon>Insecta</taxon>
        <taxon>Pterygota</taxon>
        <taxon>Neoptera</taxon>
        <taxon>Endopterygota</taxon>
        <taxon>Lepidoptera</taxon>
        <taxon>Glossata</taxon>
        <taxon>Ditrysia</taxon>
        <taxon>Tineoidea</taxon>
        <taxon>Psychidae</taxon>
        <taxon>Oiketicinae</taxon>
        <taxon>Eumeta</taxon>
    </lineage>
</organism>
<sequence length="157" mass="17257">MSTDDGVDGLNPAIRSDLGLTLNSNTKFDLHPSSALGASQTVRRDDPGRRMSMRPRRVSLRLKRKCPNICISLMLGSRSETRPLALGLRAFSTSCAHSDAVGYDRFLTSFTVTTAGTSSAMTRHMSERGRPMAFDLRGSGHLQDTWSPPAYNFSLNY</sequence>
<keyword evidence="3" id="KW-1185">Reference proteome</keyword>
<dbReference type="AlphaFoldDB" id="A0A4C1VAS8"/>
<evidence type="ECO:0000256" key="1">
    <source>
        <dbReference type="SAM" id="MobiDB-lite"/>
    </source>
</evidence>
<comment type="caution">
    <text evidence="2">The sequence shown here is derived from an EMBL/GenBank/DDBJ whole genome shotgun (WGS) entry which is preliminary data.</text>
</comment>
<protein>
    <submittedName>
        <fullName evidence="2">Uncharacterized protein</fullName>
    </submittedName>
</protein>
<gene>
    <name evidence="2" type="ORF">EVAR_94858_1</name>
</gene>
<feature type="region of interest" description="Disordered" evidence="1">
    <location>
        <begin position="32"/>
        <end position="51"/>
    </location>
</feature>
<dbReference type="Proteomes" id="UP000299102">
    <property type="component" value="Unassembled WGS sequence"/>
</dbReference>
<evidence type="ECO:0000313" key="2">
    <source>
        <dbReference type="EMBL" id="GBP35407.1"/>
    </source>
</evidence>
<proteinExistence type="predicted"/>
<evidence type="ECO:0000313" key="3">
    <source>
        <dbReference type="Proteomes" id="UP000299102"/>
    </source>
</evidence>
<reference evidence="2 3" key="1">
    <citation type="journal article" date="2019" name="Commun. Biol.">
        <title>The bagworm genome reveals a unique fibroin gene that provides high tensile strength.</title>
        <authorList>
            <person name="Kono N."/>
            <person name="Nakamura H."/>
            <person name="Ohtoshi R."/>
            <person name="Tomita M."/>
            <person name="Numata K."/>
            <person name="Arakawa K."/>
        </authorList>
    </citation>
    <scope>NUCLEOTIDE SEQUENCE [LARGE SCALE GENOMIC DNA]</scope>
</reference>